<keyword evidence="10" id="KW-1185">Reference proteome</keyword>
<evidence type="ECO:0000256" key="6">
    <source>
        <dbReference type="ARBA" id="ARBA00023136"/>
    </source>
</evidence>
<dbReference type="SUPFAM" id="SSF50729">
    <property type="entry name" value="PH domain-like"/>
    <property type="match status" value="1"/>
</dbReference>
<dbReference type="Proteomes" id="UP000002640">
    <property type="component" value="Unassembled WGS sequence"/>
</dbReference>
<keyword evidence="3" id="KW-0808">Transferase</keyword>
<dbReference type="KEGG" id="psoj:PHYSODRAFT_345730"/>
<dbReference type="InterPro" id="IPR001849">
    <property type="entry name" value="PH_domain"/>
</dbReference>
<evidence type="ECO:0000256" key="4">
    <source>
        <dbReference type="ARBA" id="ARBA00022692"/>
    </source>
</evidence>
<evidence type="ECO:0000259" key="8">
    <source>
        <dbReference type="PROSITE" id="PS50003"/>
    </source>
</evidence>
<feature type="transmembrane region" description="Helical" evidence="7">
    <location>
        <begin position="1216"/>
        <end position="1236"/>
    </location>
</feature>
<evidence type="ECO:0000313" key="9">
    <source>
        <dbReference type="EMBL" id="EGZ21748.1"/>
    </source>
</evidence>
<dbReference type="PANTHER" id="PTHR43867">
    <property type="entry name" value="CELLULOSE SYNTHASE CATALYTIC SUBUNIT A [UDP-FORMING]"/>
    <property type="match status" value="1"/>
</dbReference>
<organism evidence="9 10">
    <name type="scientific">Phytophthora sojae (strain P6497)</name>
    <name type="common">Soybean stem and root rot agent</name>
    <name type="synonym">Phytophthora megasperma f. sp. glycines</name>
    <dbReference type="NCBI Taxonomy" id="1094619"/>
    <lineage>
        <taxon>Eukaryota</taxon>
        <taxon>Sar</taxon>
        <taxon>Stramenopiles</taxon>
        <taxon>Oomycota</taxon>
        <taxon>Peronosporomycetes</taxon>
        <taxon>Peronosporales</taxon>
        <taxon>Peronosporaceae</taxon>
        <taxon>Phytophthora</taxon>
    </lineage>
</organism>
<keyword evidence="4 7" id="KW-0812">Transmembrane</keyword>
<dbReference type="InterPro" id="IPR001173">
    <property type="entry name" value="Glyco_trans_2-like"/>
</dbReference>
<feature type="transmembrane region" description="Helical" evidence="7">
    <location>
        <begin position="469"/>
        <end position="491"/>
    </location>
</feature>
<feature type="transmembrane region" description="Helical" evidence="7">
    <location>
        <begin position="1101"/>
        <end position="1122"/>
    </location>
</feature>
<dbReference type="SUPFAM" id="SSF53448">
    <property type="entry name" value="Nucleotide-diphospho-sugar transferases"/>
    <property type="match status" value="1"/>
</dbReference>
<dbReference type="InterPro" id="IPR011993">
    <property type="entry name" value="PH-like_dom_sf"/>
</dbReference>
<feature type="transmembrane region" description="Helical" evidence="7">
    <location>
        <begin position="1256"/>
        <end position="1276"/>
    </location>
</feature>
<evidence type="ECO:0000313" key="10">
    <source>
        <dbReference type="Proteomes" id="UP000002640"/>
    </source>
</evidence>
<feature type="transmembrane region" description="Helical" evidence="7">
    <location>
        <begin position="553"/>
        <end position="575"/>
    </location>
</feature>
<feature type="transmembrane region" description="Helical" evidence="7">
    <location>
        <begin position="1185"/>
        <end position="1204"/>
    </location>
</feature>
<dbReference type="PANTHER" id="PTHR43867:SF8">
    <property type="entry name" value="GLYCOSIDE HYDROLASE FAMILY 8"/>
    <property type="match status" value="1"/>
</dbReference>
<gene>
    <name evidence="9" type="ORF">PHYSODRAFT_345730</name>
</gene>
<reference evidence="9 10" key="1">
    <citation type="journal article" date="2006" name="Science">
        <title>Phytophthora genome sequences uncover evolutionary origins and mechanisms of pathogenesis.</title>
        <authorList>
            <person name="Tyler B.M."/>
            <person name="Tripathy S."/>
            <person name="Zhang X."/>
            <person name="Dehal P."/>
            <person name="Jiang R.H."/>
            <person name="Aerts A."/>
            <person name="Arredondo F.D."/>
            <person name="Baxter L."/>
            <person name="Bensasson D."/>
            <person name="Beynon J.L."/>
            <person name="Chapman J."/>
            <person name="Damasceno C.M."/>
            <person name="Dorrance A.E."/>
            <person name="Dou D."/>
            <person name="Dickerman A.W."/>
            <person name="Dubchak I.L."/>
            <person name="Garbelotto M."/>
            <person name="Gijzen M."/>
            <person name="Gordon S.G."/>
            <person name="Govers F."/>
            <person name="Grunwald N.J."/>
            <person name="Huang W."/>
            <person name="Ivors K.L."/>
            <person name="Jones R.W."/>
            <person name="Kamoun S."/>
            <person name="Krampis K."/>
            <person name="Lamour K.H."/>
            <person name="Lee M.K."/>
            <person name="McDonald W.H."/>
            <person name="Medina M."/>
            <person name="Meijer H.J."/>
            <person name="Nordberg E.K."/>
            <person name="Maclean D.J."/>
            <person name="Ospina-Giraldo M.D."/>
            <person name="Morris P.F."/>
            <person name="Phuntumart V."/>
            <person name="Putnam N.H."/>
            <person name="Rash S."/>
            <person name="Rose J.K."/>
            <person name="Sakihama Y."/>
            <person name="Salamov A.A."/>
            <person name="Savidor A."/>
            <person name="Scheuring C.F."/>
            <person name="Smith B.M."/>
            <person name="Sobral B.W."/>
            <person name="Terry A."/>
            <person name="Torto-Alalibo T.A."/>
            <person name="Win J."/>
            <person name="Xu Z."/>
            <person name="Zhang H."/>
            <person name="Grigoriev I.V."/>
            <person name="Rokhsar D.S."/>
            <person name="Boore J.L."/>
        </authorList>
    </citation>
    <scope>NUCLEOTIDE SEQUENCE [LARGE SCALE GENOMIC DNA]</scope>
    <source>
        <strain evidence="9 10">P6497</strain>
    </source>
</reference>
<dbReference type="OMA" id="SMGWKAQ"/>
<evidence type="ECO:0000256" key="7">
    <source>
        <dbReference type="SAM" id="Phobius"/>
    </source>
</evidence>
<dbReference type="InterPro" id="IPR050321">
    <property type="entry name" value="Glycosyltr_2/OpgH_subfam"/>
</dbReference>
<keyword evidence="2" id="KW-0328">Glycosyltransferase</keyword>
<dbReference type="GO" id="GO:0016020">
    <property type="term" value="C:membrane"/>
    <property type="evidence" value="ECO:0007669"/>
    <property type="project" value="UniProtKB-SubCell"/>
</dbReference>
<protein>
    <recommendedName>
        <fullName evidence="8">PH domain-containing protein</fullName>
    </recommendedName>
</protein>
<dbReference type="EMBL" id="JH159153">
    <property type="protein sequence ID" value="EGZ21748.1"/>
    <property type="molecule type" value="Genomic_DNA"/>
</dbReference>
<keyword evidence="5 7" id="KW-1133">Transmembrane helix</keyword>
<dbReference type="SMART" id="SM00233">
    <property type="entry name" value="PH"/>
    <property type="match status" value="1"/>
</dbReference>
<proteinExistence type="predicted"/>
<name>G4Z6Z6_PHYSP</name>
<accession>G4Z6Z6</accession>
<evidence type="ECO:0000256" key="5">
    <source>
        <dbReference type="ARBA" id="ARBA00022989"/>
    </source>
</evidence>
<comment type="subcellular location">
    <subcellularLocation>
        <location evidence="1">Membrane</location>
        <topology evidence="1">Multi-pass membrane protein</topology>
    </subcellularLocation>
</comment>
<feature type="domain" description="PH" evidence="8">
    <location>
        <begin position="329"/>
        <end position="441"/>
    </location>
</feature>
<dbReference type="Gene3D" id="2.30.29.30">
    <property type="entry name" value="Pleckstrin-homology domain (PH domain)/Phosphotyrosine-binding domain (PTB)"/>
    <property type="match status" value="1"/>
</dbReference>
<dbReference type="InterPro" id="IPR029044">
    <property type="entry name" value="Nucleotide-diphossugar_trans"/>
</dbReference>
<dbReference type="SMR" id="G4Z6Z6"/>
<evidence type="ECO:0000256" key="1">
    <source>
        <dbReference type="ARBA" id="ARBA00004141"/>
    </source>
</evidence>
<dbReference type="Pfam" id="PF00169">
    <property type="entry name" value="PH"/>
    <property type="match status" value="1"/>
</dbReference>
<dbReference type="Pfam" id="PF13632">
    <property type="entry name" value="Glyco_trans_2_3"/>
    <property type="match status" value="1"/>
</dbReference>
<sequence>MAEPANIWMETTTRAFSTEVPMQVGYKQPRYYVRKCFAKYYKLVKFLLEVKRVRAVAITGSPGVGKSLFYAYFLQRYSFENKDTTIISASFAEHGPNSIRDQVVVWKNGEVLGVAKDVNSAMDALIVKSKKQAGGKLFYLMVAKDQSQRKLFMPLWDLDELRTAAEELRLEMNTMDTRFNREEGSKDDGFIMDRVEQCYQFFGGVARECLSTDEWFVNKRRFEIKGYLDQIEGVDNLRSLFNKKERGEQVAVSYRQPAMYRNDKQALMKHEDYELHATPATGANDGGAGFYPQEGRPVGQQGYVDPRGPALPPMNVSDAVGVGGQRDNIISVHGYMHKQGKRTIKGPIHKSWKRRYFALEKAKIYYFHSHLECRQYFTTRNADLVVGAIELKDALQLRPCARLDLPHKGFEVHTKRRVWVLCPETDEEYRMWFQGVERAIVANGAGNIIERKLPNVRKYLMKGNQTYRFFYFLFLIAGIVELLAIVFWFIIGLEPCDASRLDTDCATIMKTTLISLRCSDKPFSGWFTPPQWYLEVADVTEVVCWHDPPIPQWVSYFAMLFAEVLTFALGVLYYLGMWKPVRRGAHYFDEFEPPVPDELWPKVDVLLCHYSEPAEETIDTLMACMNLQYPPHLLQIWVCDDGYCKSKWSKGNPVPTVELNKGILETAGDLRQEVAQFMYDRVCDPNEEMEVYAWRKLHSSANLPSPSRPRVVNRLDCAVGSFRDDYRYPGLPHVTFIGRVKPETHFSKAGNINNCLYNEGANGRYLIILDTDMQPHPKFVLATLPFFFDDEDRQDKAKYICCGIGCNAVAKLCCASCQIAGVPEEQISYCSKDCFENAMHVQSAVHRRQVNGTMSDTRQSKIDMRCMNCDAKLGKTGVCRKCNPGNSEGEDVSSLHTYSDDVRDNAVAFVQTPQYFRDCIQLQIGDPMGHRNATFYDAIQTGQDGYDCASFAGTNAMFRREALDSIGGIQYGSLTEDCYTGQVLCSMGWKAQYFRKDFEGEPSERIRLAEGLIPDSVAGSLAQRKRWAKGNFQIALMNKKTQYFDPEWKMPEVQVPSYRKPNNFMRRVFYFNSTLYPLGSITAILFYYITIYFLFSGYAPIYMAGARLVYALVPKLFVQGVLSALSNRTVDNSDVIRSQEVWFAYAFTNCTAVLEAFWWKITGKEPKWFNTGGASRGSTAELPNVIIFFATVVGVLWSVVRFLAGYNSIQTSHGASLLFASLMMGLFIAVKLAPSVRMSIQEYFGWSYESLTDQGNVVGSISIAFGLVFITLWVWIEQPTSNPF</sequence>
<feature type="transmembrane region" description="Helical" evidence="7">
    <location>
        <begin position="1142"/>
        <end position="1161"/>
    </location>
</feature>
<dbReference type="GO" id="GO:0016757">
    <property type="term" value="F:glycosyltransferase activity"/>
    <property type="evidence" value="ECO:0007669"/>
    <property type="project" value="UniProtKB-KW"/>
</dbReference>
<evidence type="ECO:0000256" key="3">
    <source>
        <dbReference type="ARBA" id="ARBA00022679"/>
    </source>
</evidence>
<dbReference type="InParanoid" id="G4Z6Z6"/>
<dbReference type="GeneID" id="20648732"/>
<dbReference type="Gene3D" id="3.90.550.10">
    <property type="entry name" value="Spore Coat Polysaccharide Biosynthesis Protein SpsA, Chain A"/>
    <property type="match status" value="3"/>
</dbReference>
<dbReference type="CDD" id="cd00821">
    <property type="entry name" value="PH"/>
    <property type="match status" value="1"/>
</dbReference>
<keyword evidence="6 7" id="KW-0472">Membrane</keyword>
<evidence type="ECO:0000256" key="2">
    <source>
        <dbReference type="ARBA" id="ARBA00022676"/>
    </source>
</evidence>
<dbReference type="PROSITE" id="PS50003">
    <property type="entry name" value="PH_DOMAIN"/>
    <property type="match status" value="1"/>
</dbReference>
<dbReference type="RefSeq" id="XP_009524465.1">
    <property type="nucleotide sequence ID" value="XM_009526170.1"/>
</dbReference>
<feature type="transmembrane region" description="Helical" evidence="7">
    <location>
        <begin position="1069"/>
        <end position="1095"/>
    </location>
</feature>